<dbReference type="PANTHER" id="PTHR12111">
    <property type="entry name" value="SPLICING FACTOR YJU2"/>
    <property type="match status" value="1"/>
</dbReference>
<feature type="region of interest" description="Disordered" evidence="2">
    <location>
        <begin position="118"/>
        <end position="152"/>
    </location>
</feature>
<dbReference type="InterPro" id="IPR007590">
    <property type="entry name" value="Saf4/Yju2"/>
</dbReference>
<reference evidence="3" key="1">
    <citation type="journal article" date="2023" name="Mol. Phylogenet. Evol.">
        <title>Genome-scale phylogeny and comparative genomics of the fungal order Sordariales.</title>
        <authorList>
            <person name="Hensen N."/>
            <person name="Bonometti L."/>
            <person name="Westerberg I."/>
            <person name="Brannstrom I.O."/>
            <person name="Guillou S."/>
            <person name="Cros-Aarteil S."/>
            <person name="Calhoun S."/>
            <person name="Haridas S."/>
            <person name="Kuo A."/>
            <person name="Mondo S."/>
            <person name="Pangilinan J."/>
            <person name="Riley R."/>
            <person name="LaButti K."/>
            <person name="Andreopoulos B."/>
            <person name="Lipzen A."/>
            <person name="Chen C."/>
            <person name="Yan M."/>
            <person name="Daum C."/>
            <person name="Ng V."/>
            <person name="Clum A."/>
            <person name="Steindorff A."/>
            <person name="Ohm R.A."/>
            <person name="Martin F."/>
            <person name="Silar P."/>
            <person name="Natvig D.O."/>
            <person name="Lalanne C."/>
            <person name="Gautier V."/>
            <person name="Ament-Velasquez S.L."/>
            <person name="Kruys A."/>
            <person name="Hutchinson M.I."/>
            <person name="Powell A.J."/>
            <person name="Barry K."/>
            <person name="Miller A.N."/>
            <person name="Grigoriev I.V."/>
            <person name="Debuchy R."/>
            <person name="Gladieux P."/>
            <person name="Hiltunen Thoren M."/>
            <person name="Johannesson H."/>
        </authorList>
    </citation>
    <scope>NUCLEOTIDE SEQUENCE</scope>
    <source>
        <strain evidence="3">CBS 560.94</strain>
    </source>
</reference>
<reference evidence="3" key="2">
    <citation type="submission" date="2023-06" db="EMBL/GenBank/DDBJ databases">
        <authorList>
            <consortium name="Lawrence Berkeley National Laboratory"/>
            <person name="Haridas S."/>
            <person name="Hensen N."/>
            <person name="Bonometti L."/>
            <person name="Westerberg I."/>
            <person name="Brannstrom I.O."/>
            <person name="Guillou S."/>
            <person name="Cros-Aarteil S."/>
            <person name="Calhoun S."/>
            <person name="Kuo A."/>
            <person name="Mondo S."/>
            <person name="Pangilinan J."/>
            <person name="Riley R."/>
            <person name="Labutti K."/>
            <person name="Andreopoulos B."/>
            <person name="Lipzen A."/>
            <person name="Chen C."/>
            <person name="Yanf M."/>
            <person name="Daum C."/>
            <person name="Ng V."/>
            <person name="Clum A."/>
            <person name="Steindorff A."/>
            <person name="Ohm R."/>
            <person name="Martin F."/>
            <person name="Silar P."/>
            <person name="Natvig D."/>
            <person name="Lalanne C."/>
            <person name="Gautier V."/>
            <person name="Ament-Velasquez S.L."/>
            <person name="Kruys A."/>
            <person name="Hutchinson M.I."/>
            <person name="Powell A.J."/>
            <person name="Barry K."/>
            <person name="Miller A.N."/>
            <person name="Grigoriev I.V."/>
            <person name="Debuchy R."/>
            <person name="Gladieux P."/>
            <person name="Thoren M.H."/>
            <person name="Johannesson H."/>
        </authorList>
    </citation>
    <scope>NUCLEOTIDE SEQUENCE</scope>
    <source>
        <strain evidence="3">CBS 560.94</strain>
    </source>
</reference>
<feature type="compositionally biased region" description="Basic and acidic residues" evidence="2">
    <location>
        <begin position="317"/>
        <end position="331"/>
    </location>
</feature>
<feature type="region of interest" description="Disordered" evidence="2">
    <location>
        <begin position="317"/>
        <end position="415"/>
    </location>
</feature>
<gene>
    <name evidence="3" type="ORF">B0H65DRAFT_470382</name>
</gene>
<organism evidence="3 4">
    <name type="scientific">Neurospora tetraspora</name>
    <dbReference type="NCBI Taxonomy" id="94610"/>
    <lineage>
        <taxon>Eukaryota</taxon>
        <taxon>Fungi</taxon>
        <taxon>Dikarya</taxon>
        <taxon>Ascomycota</taxon>
        <taxon>Pezizomycotina</taxon>
        <taxon>Sordariomycetes</taxon>
        <taxon>Sordariomycetidae</taxon>
        <taxon>Sordariales</taxon>
        <taxon>Sordariaceae</taxon>
        <taxon>Neurospora</taxon>
    </lineage>
</organism>
<dbReference type="Proteomes" id="UP001278500">
    <property type="component" value="Unassembled WGS sequence"/>
</dbReference>
<evidence type="ECO:0000313" key="4">
    <source>
        <dbReference type="Proteomes" id="UP001278500"/>
    </source>
</evidence>
<comment type="caution">
    <text evidence="3">The sequence shown here is derived from an EMBL/GenBank/DDBJ whole genome shotgun (WGS) entry which is preliminary data.</text>
</comment>
<dbReference type="GeneID" id="87864197"/>
<evidence type="ECO:0000256" key="1">
    <source>
        <dbReference type="ARBA" id="ARBA00005595"/>
    </source>
</evidence>
<dbReference type="Pfam" id="PF04502">
    <property type="entry name" value="Saf4_Yju2"/>
    <property type="match status" value="1"/>
</dbReference>
<accession>A0AAE0MQU0</accession>
<evidence type="ECO:0000256" key="2">
    <source>
        <dbReference type="SAM" id="MobiDB-lite"/>
    </source>
</evidence>
<comment type="similarity">
    <text evidence="1">Belongs to the CWC16 family.</text>
</comment>
<feature type="region of interest" description="Disordered" evidence="2">
    <location>
        <begin position="267"/>
        <end position="291"/>
    </location>
</feature>
<dbReference type="AlphaFoldDB" id="A0AAE0MQU0"/>
<dbReference type="EMBL" id="JAUEPP010000005">
    <property type="protein sequence ID" value="KAK3343090.1"/>
    <property type="molecule type" value="Genomic_DNA"/>
</dbReference>
<dbReference type="GO" id="GO:0000398">
    <property type="term" value="P:mRNA splicing, via spliceosome"/>
    <property type="evidence" value="ECO:0007669"/>
    <property type="project" value="InterPro"/>
</dbReference>
<dbReference type="GO" id="GO:0071014">
    <property type="term" value="C:post-mRNA release spliceosomal complex"/>
    <property type="evidence" value="ECO:0007669"/>
    <property type="project" value="TreeGrafter"/>
</dbReference>
<keyword evidence="4" id="KW-1185">Reference proteome</keyword>
<dbReference type="PANTHER" id="PTHR12111:SF2">
    <property type="entry name" value="SPLICING FACTOR YJU2B-RELATED"/>
    <property type="match status" value="1"/>
</dbReference>
<proteinExistence type="inferred from homology"/>
<dbReference type="GO" id="GO:0005684">
    <property type="term" value="C:U2-type spliceosomal complex"/>
    <property type="evidence" value="ECO:0007669"/>
    <property type="project" value="TreeGrafter"/>
</dbReference>
<name>A0AAE0MQU0_9PEZI</name>
<sequence>MQGFNMGKYVPPDAEGVVTGNQLSKKHPLGARASKLASQGILTVRFELPFAVWCDTCQPHPTIIGQGVRFNAAKKKVGNYYSTPIWSFTIKHAVCGGEIEIRTDPKMTRYVVVSGGRARDSPKDEDSLVKLGEGGGGSGGFEIQTEKERQEQRDAAFGKLEKTIADRERAEDAKVRIDELLDAQERQWEDPYARNQKLRKAFRVGRKEREKEAERTEDLKERMGLGIELLPGTEEDERRARLIEFGSVPDGLPFGRDDVVQKALARPLFGGDENGKKEEKSGKKKKDVYKGKLKSEIAATKMREALVSEIVGNTRATKDPFLDWGSKESTLKRRGALIPGLKRKRAAGEETPDPPPVRAASSMTGPIAEGKDAGSRDNEETKSDEKLPSAAQTTAGGSTTQTSKPGLVAYDSDSD</sequence>
<feature type="compositionally biased region" description="Basic and acidic residues" evidence="2">
    <location>
        <begin position="118"/>
        <end position="128"/>
    </location>
</feature>
<feature type="compositionally biased region" description="Basic and acidic residues" evidence="2">
    <location>
        <begin position="369"/>
        <end position="387"/>
    </location>
</feature>
<dbReference type="RefSeq" id="XP_062680883.1">
    <property type="nucleotide sequence ID" value="XM_062827043.1"/>
</dbReference>
<feature type="compositionally biased region" description="Low complexity" evidence="2">
    <location>
        <begin position="389"/>
        <end position="403"/>
    </location>
</feature>
<protein>
    <submittedName>
        <fullName evidence="3">CWC16 protein</fullName>
    </submittedName>
</protein>
<evidence type="ECO:0000313" key="3">
    <source>
        <dbReference type="EMBL" id="KAK3343090.1"/>
    </source>
</evidence>